<keyword evidence="7" id="KW-1133">Transmembrane helix</keyword>
<sequence>MTDRHEEVHEHDDMSVVVTPINLILFVLFIFIVYMKLRPTPPTTYPTRKPTVFRTFTPRTLLPFNGIGDTPVYLSVNGRVFDVSAGRNFYGPGGPYANFAGKDASRGLACGSFDESMLTKDLDGPLDTLQDLGTEEMDALKGWEEKFQEKYIVVGKLVPVGSAEAEAPRR</sequence>
<dbReference type="InterPro" id="IPR050577">
    <property type="entry name" value="MAPR/NEUFC/NENF-like"/>
</dbReference>
<dbReference type="Proteomes" id="UP000750711">
    <property type="component" value="Unassembled WGS sequence"/>
</dbReference>
<comment type="similarity">
    <text evidence="6">Belongs to the cytochrome b5 family. MAPR subfamily.</text>
</comment>
<keyword evidence="3" id="KW-0479">Metal-binding</keyword>
<dbReference type="AlphaFoldDB" id="A0A9P8L856"/>
<evidence type="ECO:0000313" key="9">
    <source>
        <dbReference type="EMBL" id="KAH0556052.1"/>
    </source>
</evidence>
<dbReference type="SMART" id="SM01117">
    <property type="entry name" value="Cyt-b5"/>
    <property type="match status" value="1"/>
</dbReference>
<dbReference type="Pfam" id="PF00173">
    <property type="entry name" value="Cyt-b5"/>
    <property type="match status" value="1"/>
</dbReference>
<dbReference type="PANTHER" id="PTHR10281:SF72">
    <property type="entry name" value="NEUDESIN"/>
    <property type="match status" value="1"/>
</dbReference>
<accession>A0A9P8L856</accession>
<dbReference type="GO" id="GO:0020037">
    <property type="term" value="F:heme binding"/>
    <property type="evidence" value="ECO:0007669"/>
    <property type="project" value="UniProtKB-ARBA"/>
</dbReference>
<keyword evidence="2" id="KW-0349">Heme</keyword>
<evidence type="ECO:0000256" key="1">
    <source>
        <dbReference type="ARBA" id="ARBA00004240"/>
    </source>
</evidence>
<keyword evidence="10" id="KW-1185">Reference proteome</keyword>
<proteinExistence type="inferred from homology"/>
<reference evidence="9" key="1">
    <citation type="submission" date="2021-03" db="EMBL/GenBank/DDBJ databases">
        <title>Comparative genomics and phylogenomic investigation of the class Geoglossomycetes provide insights into ecological specialization and systematics.</title>
        <authorList>
            <person name="Melie T."/>
            <person name="Pirro S."/>
            <person name="Miller A.N."/>
            <person name="Quandt A."/>
        </authorList>
    </citation>
    <scope>NUCLEOTIDE SEQUENCE</scope>
    <source>
        <strain evidence="9">CAQ_001_2017</strain>
    </source>
</reference>
<organism evidence="9 10">
    <name type="scientific">Trichoglossum hirsutum</name>
    <dbReference type="NCBI Taxonomy" id="265104"/>
    <lineage>
        <taxon>Eukaryota</taxon>
        <taxon>Fungi</taxon>
        <taxon>Dikarya</taxon>
        <taxon>Ascomycota</taxon>
        <taxon>Pezizomycotina</taxon>
        <taxon>Geoglossomycetes</taxon>
        <taxon>Geoglossales</taxon>
        <taxon>Geoglossaceae</taxon>
        <taxon>Trichoglossum</taxon>
    </lineage>
</organism>
<dbReference type="SUPFAM" id="SSF55856">
    <property type="entry name" value="Cytochrome b5-like heme/steroid binding domain"/>
    <property type="match status" value="1"/>
</dbReference>
<keyword evidence="5" id="KW-0408">Iron</keyword>
<dbReference type="EMBL" id="JAGHQM010001247">
    <property type="protein sequence ID" value="KAH0556052.1"/>
    <property type="molecule type" value="Genomic_DNA"/>
</dbReference>
<evidence type="ECO:0000313" key="10">
    <source>
        <dbReference type="Proteomes" id="UP000750711"/>
    </source>
</evidence>
<evidence type="ECO:0000256" key="5">
    <source>
        <dbReference type="ARBA" id="ARBA00023004"/>
    </source>
</evidence>
<dbReference type="Gene3D" id="3.10.120.10">
    <property type="entry name" value="Cytochrome b5-like heme/steroid binding domain"/>
    <property type="match status" value="1"/>
</dbReference>
<evidence type="ECO:0000256" key="6">
    <source>
        <dbReference type="ARBA" id="ARBA00038357"/>
    </source>
</evidence>
<comment type="caution">
    <text evidence="9">The sequence shown here is derived from an EMBL/GenBank/DDBJ whole genome shotgun (WGS) entry which is preliminary data.</text>
</comment>
<name>A0A9P8L856_9PEZI</name>
<dbReference type="GO" id="GO:0016020">
    <property type="term" value="C:membrane"/>
    <property type="evidence" value="ECO:0007669"/>
    <property type="project" value="TreeGrafter"/>
</dbReference>
<feature type="domain" description="Cytochrome b5 heme-binding" evidence="8">
    <location>
        <begin position="56"/>
        <end position="158"/>
    </location>
</feature>
<evidence type="ECO:0000256" key="3">
    <source>
        <dbReference type="ARBA" id="ARBA00022723"/>
    </source>
</evidence>
<dbReference type="FunFam" id="3.10.120.10:FF:000003">
    <property type="entry name" value="membrane-associated progesterone receptor component 1"/>
    <property type="match status" value="1"/>
</dbReference>
<feature type="transmembrane region" description="Helical" evidence="7">
    <location>
        <begin position="14"/>
        <end position="34"/>
    </location>
</feature>
<dbReference type="GO" id="GO:0046872">
    <property type="term" value="F:metal ion binding"/>
    <property type="evidence" value="ECO:0007669"/>
    <property type="project" value="UniProtKB-KW"/>
</dbReference>
<keyword evidence="4" id="KW-0256">Endoplasmic reticulum</keyword>
<evidence type="ECO:0000256" key="4">
    <source>
        <dbReference type="ARBA" id="ARBA00022824"/>
    </source>
</evidence>
<dbReference type="InterPro" id="IPR036400">
    <property type="entry name" value="Cyt_B5-like_heme/steroid_sf"/>
</dbReference>
<dbReference type="InterPro" id="IPR001199">
    <property type="entry name" value="Cyt_B5-like_heme/steroid-bd"/>
</dbReference>
<comment type="subcellular location">
    <subcellularLocation>
        <location evidence="1">Endoplasmic reticulum</location>
    </subcellularLocation>
</comment>
<evidence type="ECO:0000256" key="7">
    <source>
        <dbReference type="SAM" id="Phobius"/>
    </source>
</evidence>
<dbReference type="GO" id="GO:0005783">
    <property type="term" value="C:endoplasmic reticulum"/>
    <property type="evidence" value="ECO:0007669"/>
    <property type="project" value="UniProtKB-SubCell"/>
</dbReference>
<dbReference type="PANTHER" id="PTHR10281">
    <property type="entry name" value="MEMBRANE-ASSOCIATED PROGESTERONE RECEPTOR COMPONENT-RELATED"/>
    <property type="match status" value="1"/>
</dbReference>
<evidence type="ECO:0000259" key="8">
    <source>
        <dbReference type="SMART" id="SM01117"/>
    </source>
</evidence>
<evidence type="ECO:0000256" key="2">
    <source>
        <dbReference type="ARBA" id="ARBA00022617"/>
    </source>
</evidence>
<keyword evidence="7" id="KW-0812">Transmembrane</keyword>
<keyword evidence="7" id="KW-0472">Membrane</keyword>
<gene>
    <name evidence="9" type="ORF">GP486_006009</name>
</gene>
<protein>
    <recommendedName>
        <fullName evidence="8">Cytochrome b5 heme-binding domain-containing protein</fullName>
    </recommendedName>
</protein>